<dbReference type="AlphaFoldDB" id="A0A0P6W0N0"/>
<dbReference type="GO" id="GO:0008641">
    <property type="term" value="F:ubiquitin-like modifier activating enzyme activity"/>
    <property type="evidence" value="ECO:0007669"/>
    <property type="project" value="InterPro"/>
</dbReference>
<dbReference type="PANTHER" id="PTHR10953">
    <property type="entry name" value="UBIQUITIN-ACTIVATING ENZYME E1"/>
    <property type="match status" value="1"/>
</dbReference>
<dbReference type="InterPro" id="IPR045886">
    <property type="entry name" value="ThiF/MoeB/HesA"/>
</dbReference>
<dbReference type="EMBL" id="LIXZ01000009">
    <property type="protein sequence ID" value="KPL59159.1"/>
    <property type="molecule type" value="Genomic_DNA"/>
</dbReference>
<name>A0A0P6W0N0_9BACI</name>
<dbReference type="Proteomes" id="UP000050398">
    <property type="component" value="Unassembled WGS sequence"/>
</dbReference>
<dbReference type="GO" id="GO:0016779">
    <property type="term" value="F:nucleotidyltransferase activity"/>
    <property type="evidence" value="ECO:0007669"/>
    <property type="project" value="TreeGrafter"/>
</dbReference>
<dbReference type="FunFam" id="3.40.50.720:FF:000080">
    <property type="entry name" value="Thiazole biosynthesis adenylyltransferase ThiF"/>
    <property type="match status" value="1"/>
</dbReference>
<dbReference type="NCBIfam" id="NF009123">
    <property type="entry name" value="PRK12475.1"/>
    <property type="match status" value="1"/>
</dbReference>
<dbReference type="InterPro" id="IPR000594">
    <property type="entry name" value="ThiF_NAD_FAD-bd"/>
</dbReference>
<evidence type="ECO:0000259" key="2">
    <source>
        <dbReference type="Pfam" id="PF00899"/>
    </source>
</evidence>
<protein>
    <submittedName>
        <fullName evidence="3">Thiamine biosynthesis protein MoeB</fullName>
    </submittedName>
</protein>
<evidence type="ECO:0000313" key="4">
    <source>
        <dbReference type="Proteomes" id="UP000050398"/>
    </source>
</evidence>
<reference evidence="3 4" key="1">
    <citation type="submission" date="2015-08" db="EMBL/GenBank/DDBJ databases">
        <title>Draft Genome Sequence of Bacillus vietnamensis UCD-SED5.</title>
        <authorList>
            <person name="Lee R.D."/>
            <person name="Jospin G."/>
            <person name="Lang J.M."/>
            <person name="Coil D.A."/>
            <person name="Eisen J.A."/>
        </authorList>
    </citation>
    <scope>NUCLEOTIDE SEQUENCE [LARGE SCALE GENOMIC DNA]</scope>
    <source>
        <strain evidence="3 4">UCD-SED5</strain>
    </source>
</reference>
<dbReference type="Pfam" id="PF00899">
    <property type="entry name" value="ThiF"/>
    <property type="match status" value="1"/>
</dbReference>
<dbReference type="CDD" id="cd00757">
    <property type="entry name" value="ThiF_MoeB_HesA_family"/>
    <property type="match status" value="1"/>
</dbReference>
<dbReference type="GO" id="GO:0004792">
    <property type="term" value="F:thiosulfate-cyanide sulfurtransferase activity"/>
    <property type="evidence" value="ECO:0007669"/>
    <property type="project" value="TreeGrafter"/>
</dbReference>
<proteinExistence type="inferred from homology"/>
<evidence type="ECO:0000256" key="1">
    <source>
        <dbReference type="ARBA" id="ARBA00009919"/>
    </source>
</evidence>
<gene>
    <name evidence="3" type="ORF">AM506_13285</name>
</gene>
<dbReference type="Gene3D" id="3.40.50.720">
    <property type="entry name" value="NAD(P)-binding Rossmann-like Domain"/>
    <property type="match status" value="1"/>
</dbReference>
<evidence type="ECO:0000313" key="3">
    <source>
        <dbReference type="EMBL" id="KPL59159.1"/>
    </source>
</evidence>
<dbReference type="PANTHER" id="PTHR10953:SF102">
    <property type="entry name" value="ADENYLYLTRANSFERASE AND SULFURTRANSFERASE MOCS3"/>
    <property type="match status" value="1"/>
</dbReference>
<dbReference type="GO" id="GO:0008146">
    <property type="term" value="F:sulfotransferase activity"/>
    <property type="evidence" value="ECO:0007669"/>
    <property type="project" value="TreeGrafter"/>
</dbReference>
<comment type="caution">
    <text evidence="3">The sequence shown here is derived from an EMBL/GenBank/DDBJ whole genome shotgun (WGS) entry which is preliminary data.</text>
</comment>
<dbReference type="PATRIC" id="fig|218284.4.peg.4391"/>
<feature type="domain" description="THIF-type NAD/FAD binding fold" evidence="2">
    <location>
        <begin position="5"/>
        <end position="241"/>
    </location>
</feature>
<accession>A0A0P6W0N0</accession>
<dbReference type="OrthoDB" id="9804286at2"/>
<organism evidence="3 4">
    <name type="scientific">Rossellomorea vietnamensis</name>
    <dbReference type="NCBI Taxonomy" id="218284"/>
    <lineage>
        <taxon>Bacteria</taxon>
        <taxon>Bacillati</taxon>
        <taxon>Bacillota</taxon>
        <taxon>Bacilli</taxon>
        <taxon>Bacillales</taxon>
        <taxon>Bacillaceae</taxon>
        <taxon>Rossellomorea</taxon>
    </lineage>
</organism>
<dbReference type="eggNOG" id="COG0476">
    <property type="taxonomic scope" value="Bacteria"/>
</dbReference>
<dbReference type="SUPFAM" id="SSF69572">
    <property type="entry name" value="Activating enzymes of the ubiquitin-like proteins"/>
    <property type="match status" value="1"/>
</dbReference>
<sequence>MSDRYSRQVLFKPIGEAGQGKIAEKHVVVIGAGALGSANAESLVRAGIGRLTIIDRDYVEMSNLHRQQLYSESDAMEGLPKAVAAKNRLNEINSGVHITATVAEADVEWLSEAAKDADLLLDCTDNFDIRFIINDISLKYHVPWIYGSCVGSTGMSYTILPGKTPCLNCLTGSVPMSGGTCDSSGIIAPVVQMVAAYQTTEALKLLVEDHDSLRSGLITFDLWGNQSFTMNVSKAKRDGCPSCGENPVYPYLQFENRTKTTVLCGRDTVQIRSPHHQHSLNELERNLKGLGEMKRNPYLLSIHYEPYRIVFFHDGRTFIHGTNDMNEAKKIYHRLIG</sequence>
<dbReference type="RefSeq" id="WP_060672969.1">
    <property type="nucleotide sequence ID" value="NZ_LIXZ01000009.1"/>
</dbReference>
<dbReference type="GO" id="GO:0005829">
    <property type="term" value="C:cytosol"/>
    <property type="evidence" value="ECO:0007669"/>
    <property type="project" value="TreeGrafter"/>
</dbReference>
<dbReference type="InterPro" id="IPR035985">
    <property type="entry name" value="Ubiquitin-activating_enz"/>
</dbReference>
<comment type="similarity">
    <text evidence="1">Belongs to the HesA/MoeB/ThiF family.</text>
</comment>